<dbReference type="GO" id="GO:0031410">
    <property type="term" value="C:cytoplasmic vesicle"/>
    <property type="evidence" value="ECO:0007669"/>
    <property type="project" value="TreeGrafter"/>
</dbReference>
<evidence type="ECO:0000256" key="4">
    <source>
        <dbReference type="ARBA" id="ARBA00022729"/>
    </source>
</evidence>
<keyword evidence="5 9" id="KW-1133">Transmembrane helix</keyword>
<keyword evidence="11" id="KW-1185">Reference proteome</keyword>
<dbReference type="PANTHER" id="PTHR11337">
    <property type="entry name" value="MUCIN/PORIMIN"/>
    <property type="match status" value="1"/>
</dbReference>
<dbReference type="Pfam" id="PF05283">
    <property type="entry name" value="MGC-24"/>
    <property type="match status" value="1"/>
</dbReference>
<evidence type="ECO:0000313" key="11">
    <source>
        <dbReference type="Proteomes" id="UP000245119"/>
    </source>
</evidence>
<gene>
    <name evidence="10" type="ORF">C0Q70_10887</name>
</gene>
<evidence type="ECO:0000313" key="10">
    <source>
        <dbReference type="EMBL" id="PVD28300.1"/>
    </source>
</evidence>
<name>A0A2T7P4G5_POMCA</name>
<organism evidence="10 11">
    <name type="scientific">Pomacea canaliculata</name>
    <name type="common">Golden apple snail</name>
    <dbReference type="NCBI Taxonomy" id="400727"/>
    <lineage>
        <taxon>Eukaryota</taxon>
        <taxon>Metazoa</taxon>
        <taxon>Spiralia</taxon>
        <taxon>Lophotrochozoa</taxon>
        <taxon>Mollusca</taxon>
        <taxon>Gastropoda</taxon>
        <taxon>Caenogastropoda</taxon>
        <taxon>Architaenioglossa</taxon>
        <taxon>Ampullarioidea</taxon>
        <taxon>Ampullariidae</taxon>
        <taxon>Pomacea</taxon>
    </lineage>
</organism>
<sequence>MCAKWAEIANFVEQHHPDKVVANRAVNIFNDNVMSTFRKILQRRKKQQTIDKFFRKEIRQATAEQDSDSPQQKIQRTETPEEQLPSIPSLGTVQSIIQHPVAVYLAASFTIVQVQGVKMGQTFVQMKPSRRKKTGAQVILKTPPATSGVPSNPSAGDESGRHFDAASFIGGIVLCLGLGVIAFIGLKYYRSRSQQNYRTL</sequence>
<evidence type="ECO:0000256" key="6">
    <source>
        <dbReference type="ARBA" id="ARBA00023136"/>
    </source>
</evidence>
<keyword evidence="4" id="KW-0732">Signal</keyword>
<evidence type="ECO:0000256" key="9">
    <source>
        <dbReference type="SAM" id="Phobius"/>
    </source>
</evidence>
<dbReference type="InterPro" id="IPR007947">
    <property type="entry name" value="CD164_MGC24"/>
</dbReference>
<evidence type="ECO:0000256" key="7">
    <source>
        <dbReference type="ARBA" id="ARBA00023180"/>
    </source>
</evidence>
<evidence type="ECO:0000256" key="3">
    <source>
        <dbReference type="ARBA" id="ARBA00022692"/>
    </source>
</evidence>
<dbReference type="PANTHER" id="PTHR11337:SF8">
    <property type="entry name" value="VISGUN, ISOFORM E"/>
    <property type="match status" value="1"/>
</dbReference>
<evidence type="ECO:0000256" key="8">
    <source>
        <dbReference type="SAM" id="MobiDB-lite"/>
    </source>
</evidence>
<evidence type="ECO:0000256" key="1">
    <source>
        <dbReference type="ARBA" id="ARBA00004479"/>
    </source>
</evidence>
<reference evidence="10 11" key="1">
    <citation type="submission" date="2018-04" db="EMBL/GenBank/DDBJ databases">
        <title>The genome of golden apple snail Pomacea canaliculata provides insight into stress tolerance and invasive adaptation.</title>
        <authorList>
            <person name="Liu C."/>
            <person name="Liu B."/>
            <person name="Ren Y."/>
            <person name="Zhang Y."/>
            <person name="Wang H."/>
            <person name="Li S."/>
            <person name="Jiang F."/>
            <person name="Yin L."/>
            <person name="Zhang G."/>
            <person name="Qian W."/>
            <person name="Fan W."/>
        </authorList>
    </citation>
    <scope>NUCLEOTIDE SEQUENCE [LARGE SCALE GENOMIC DNA]</scope>
    <source>
        <strain evidence="10">SZHN2017</strain>
        <tissue evidence="10">Muscle</tissue>
    </source>
</reference>
<proteinExistence type="inferred from homology"/>
<comment type="subcellular location">
    <subcellularLocation>
        <location evidence="1">Membrane</location>
        <topology evidence="1">Single-pass type I membrane protein</topology>
    </subcellularLocation>
</comment>
<keyword evidence="3 9" id="KW-0812">Transmembrane</keyword>
<evidence type="ECO:0000256" key="5">
    <source>
        <dbReference type="ARBA" id="ARBA00022989"/>
    </source>
</evidence>
<feature type="compositionally biased region" description="Polar residues" evidence="8">
    <location>
        <begin position="62"/>
        <end position="74"/>
    </location>
</feature>
<comment type="similarity">
    <text evidence="2">Belongs to the CD164 family.</text>
</comment>
<protein>
    <submittedName>
        <fullName evidence="10">Uncharacterized protein</fullName>
    </submittedName>
</protein>
<comment type="caution">
    <text evidence="10">The sequence shown here is derived from an EMBL/GenBank/DDBJ whole genome shotgun (WGS) entry which is preliminary data.</text>
</comment>
<keyword evidence="6 9" id="KW-0472">Membrane</keyword>
<dbReference type="GO" id="GO:0016020">
    <property type="term" value="C:membrane"/>
    <property type="evidence" value="ECO:0007669"/>
    <property type="project" value="UniProtKB-SubCell"/>
</dbReference>
<dbReference type="EMBL" id="PZQS01000006">
    <property type="protein sequence ID" value="PVD28300.1"/>
    <property type="molecule type" value="Genomic_DNA"/>
</dbReference>
<dbReference type="AlphaFoldDB" id="A0A2T7P4G5"/>
<dbReference type="Proteomes" id="UP000245119">
    <property type="component" value="Linkage Group LG6"/>
</dbReference>
<evidence type="ECO:0000256" key="2">
    <source>
        <dbReference type="ARBA" id="ARBA00005341"/>
    </source>
</evidence>
<keyword evidence="7" id="KW-0325">Glycoprotein</keyword>
<accession>A0A2T7P4G5</accession>
<feature type="transmembrane region" description="Helical" evidence="9">
    <location>
        <begin position="168"/>
        <end position="189"/>
    </location>
</feature>
<feature type="region of interest" description="Disordered" evidence="8">
    <location>
        <begin position="60"/>
        <end position="85"/>
    </location>
</feature>